<reference evidence="2" key="1">
    <citation type="submission" date="2023-03" db="EMBL/GenBank/DDBJ databases">
        <title>Massive genome expansion in bonnet fungi (Mycena s.s.) driven by repeated elements and novel gene families across ecological guilds.</title>
        <authorList>
            <consortium name="Lawrence Berkeley National Laboratory"/>
            <person name="Harder C.B."/>
            <person name="Miyauchi S."/>
            <person name="Viragh M."/>
            <person name="Kuo A."/>
            <person name="Thoen E."/>
            <person name="Andreopoulos B."/>
            <person name="Lu D."/>
            <person name="Skrede I."/>
            <person name="Drula E."/>
            <person name="Henrissat B."/>
            <person name="Morin E."/>
            <person name="Kohler A."/>
            <person name="Barry K."/>
            <person name="LaButti K."/>
            <person name="Morin E."/>
            <person name="Salamov A."/>
            <person name="Lipzen A."/>
            <person name="Mereny Z."/>
            <person name="Hegedus B."/>
            <person name="Baldrian P."/>
            <person name="Stursova M."/>
            <person name="Weitz H."/>
            <person name="Taylor A."/>
            <person name="Grigoriev I.V."/>
            <person name="Nagy L.G."/>
            <person name="Martin F."/>
            <person name="Kauserud H."/>
        </authorList>
    </citation>
    <scope>NUCLEOTIDE SEQUENCE</scope>
    <source>
        <strain evidence="2">CBHHK173m</strain>
    </source>
</reference>
<protein>
    <submittedName>
        <fullName evidence="2">Uncharacterized protein</fullName>
    </submittedName>
</protein>
<comment type="caution">
    <text evidence="2">The sequence shown here is derived from an EMBL/GenBank/DDBJ whole genome shotgun (WGS) entry which is preliminary data.</text>
</comment>
<feature type="compositionally biased region" description="Basic and acidic residues" evidence="1">
    <location>
        <begin position="1"/>
        <end position="20"/>
    </location>
</feature>
<keyword evidence="3" id="KW-1185">Reference proteome</keyword>
<dbReference type="EMBL" id="JARJCN010000148">
    <property type="protein sequence ID" value="KAJ7068857.1"/>
    <property type="molecule type" value="Genomic_DNA"/>
</dbReference>
<evidence type="ECO:0000256" key="1">
    <source>
        <dbReference type="SAM" id="MobiDB-lite"/>
    </source>
</evidence>
<evidence type="ECO:0000313" key="2">
    <source>
        <dbReference type="EMBL" id="KAJ7068857.1"/>
    </source>
</evidence>
<organism evidence="2 3">
    <name type="scientific">Mycena belliarum</name>
    <dbReference type="NCBI Taxonomy" id="1033014"/>
    <lineage>
        <taxon>Eukaryota</taxon>
        <taxon>Fungi</taxon>
        <taxon>Dikarya</taxon>
        <taxon>Basidiomycota</taxon>
        <taxon>Agaricomycotina</taxon>
        <taxon>Agaricomycetes</taxon>
        <taxon>Agaricomycetidae</taxon>
        <taxon>Agaricales</taxon>
        <taxon>Marasmiineae</taxon>
        <taxon>Mycenaceae</taxon>
        <taxon>Mycena</taxon>
    </lineage>
</organism>
<accession>A0AAD6XKW5</accession>
<name>A0AAD6XKW5_9AGAR</name>
<feature type="region of interest" description="Disordered" evidence="1">
    <location>
        <begin position="1"/>
        <end position="32"/>
    </location>
</feature>
<proteinExistence type="predicted"/>
<gene>
    <name evidence="2" type="ORF">B0H15DRAFT_141737</name>
</gene>
<dbReference type="AlphaFoldDB" id="A0AAD6XKW5"/>
<dbReference type="Proteomes" id="UP001222325">
    <property type="component" value="Unassembled WGS sequence"/>
</dbReference>
<sequence length="157" mass="18244">MNNDHDTTQHPRSPESKEAAAQHPSDPPIRVNHHMVGGILIPNAEGVRWYKDTYGVELSKDHRMDGSVRMQLERILTREYNLPFGVDYAPRRDFLATTQVEDGVWVHNNPKYVDDVLVPEHQMKGDSPREEEMREILRDLGFKLYPGEFKCFYSYSS</sequence>
<evidence type="ECO:0000313" key="3">
    <source>
        <dbReference type="Proteomes" id="UP001222325"/>
    </source>
</evidence>